<feature type="region of interest" description="Disordered" evidence="1">
    <location>
        <begin position="422"/>
        <end position="447"/>
    </location>
</feature>
<protein>
    <recommendedName>
        <fullName evidence="2">Band 7 domain-containing protein</fullName>
    </recommendedName>
</protein>
<reference evidence="3 4" key="1">
    <citation type="submission" date="2024-10" db="EMBL/GenBank/DDBJ databases">
        <title>Updated reference genomes for cyclostephanoid diatoms.</title>
        <authorList>
            <person name="Roberts W.R."/>
            <person name="Alverson A.J."/>
        </authorList>
    </citation>
    <scope>NUCLEOTIDE SEQUENCE [LARGE SCALE GENOMIC DNA]</scope>
    <source>
        <strain evidence="3 4">AJA232-27</strain>
    </source>
</reference>
<dbReference type="SUPFAM" id="SSF117892">
    <property type="entry name" value="Band 7/SPFH domain"/>
    <property type="match status" value="1"/>
</dbReference>
<dbReference type="PANTHER" id="PTHR43327">
    <property type="entry name" value="STOMATIN-LIKE PROTEIN 2, MITOCHONDRIAL"/>
    <property type="match status" value="1"/>
</dbReference>
<dbReference type="InterPro" id="IPR050710">
    <property type="entry name" value="Band7/mec-2_domain"/>
</dbReference>
<comment type="caution">
    <text evidence="3">The sequence shown here is derived from an EMBL/GenBank/DDBJ whole genome shotgun (WGS) entry which is preliminary data.</text>
</comment>
<keyword evidence="4" id="KW-1185">Reference proteome</keyword>
<dbReference type="Gene3D" id="3.30.479.30">
    <property type="entry name" value="Band 7 domain"/>
    <property type="match status" value="1"/>
</dbReference>
<evidence type="ECO:0000313" key="4">
    <source>
        <dbReference type="Proteomes" id="UP001530293"/>
    </source>
</evidence>
<evidence type="ECO:0000259" key="2">
    <source>
        <dbReference type="Pfam" id="PF01145"/>
    </source>
</evidence>
<evidence type="ECO:0000256" key="1">
    <source>
        <dbReference type="SAM" id="MobiDB-lite"/>
    </source>
</evidence>
<gene>
    <name evidence="3" type="ORF">ACHAWU_002079</name>
</gene>
<dbReference type="EMBL" id="JALLBG020000206">
    <property type="protein sequence ID" value="KAL3759278.1"/>
    <property type="molecule type" value="Genomic_DNA"/>
</dbReference>
<dbReference type="Proteomes" id="UP001530293">
    <property type="component" value="Unassembled WGS sequence"/>
</dbReference>
<feature type="domain" description="Band 7" evidence="2">
    <location>
        <begin position="42"/>
        <end position="241"/>
    </location>
</feature>
<dbReference type="InterPro" id="IPR001107">
    <property type="entry name" value="Band_7"/>
</dbReference>
<dbReference type="Pfam" id="PF01145">
    <property type="entry name" value="Band_7"/>
    <property type="match status" value="1"/>
</dbReference>
<dbReference type="AlphaFoldDB" id="A0ABD3M8Q0"/>
<proteinExistence type="predicted"/>
<organism evidence="3 4">
    <name type="scientific">Discostella pseudostelligera</name>
    <dbReference type="NCBI Taxonomy" id="259834"/>
    <lineage>
        <taxon>Eukaryota</taxon>
        <taxon>Sar</taxon>
        <taxon>Stramenopiles</taxon>
        <taxon>Ochrophyta</taxon>
        <taxon>Bacillariophyta</taxon>
        <taxon>Coscinodiscophyceae</taxon>
        <taxon>Thalassiosirophycidae</taxon>
        <taxon>Stephanodiscales</taxon>
        <taxon>Stephanodiscaceae</taxon>
        <taxon>Discostella</taxon>
    </lineage>
</organism>
<name>A0ABD3M8Q0_9STRA</name>
<dbReference type="PANTHER" id="PTHR43327:SF9">
    <property type="entry name" value="BAND 7 DOMAIN-CONTAINING PROTEIN"/>
    <property type="match status" value="1"/>
</dbReference>
<evidence type="ECO:0000313" key="3">
    <source>
        <dbReference type="EMBL" id="KAL3759278.1"/>
    </source>
</evidence>
<dbReference type="InterPro" id="IPR036013">
    <property type="entry name" value="Band_7/SPFH_dom_sf"/>
</dbReference>
<accession>A0ABD3M8Q0</accession>
<sequence length="467" mass="51283">MATLSAVDIEDAGVANMVFGNDTSVIAARPGRRSCCAIFWFTIPDGFYALVTRHGAHVDYIDSTTGQASPVWPCGLHYGPPWLRVSHLVTKQDIVFNAKIDGCHTNDNVTVGIDLSIVLRVTGDEDPRNVVKFVHELTPLGLHAQLQGALETSMRTLVRSLDHTNVLGLRHVNNCSQLEASSEAEPNVDVVADGGASAMDAMKFRLNQQFTTQGIEILNIVVKEITLPIQFQHQLLQKTLLSSRNDVHVMQHKQSMQSLLQEEEVKSLQQTHELEQQKLQKECEYDTMMANLKLHTLHAENARNIQSIETQMSIDVGLVTVENNLTVQRIADESKLETEKIRVQSKAHGEVELAKVESEVGVMLAKSEIQVTKNVAKAENTLRQARSLALATISEQHPENNMIVSFSPRNVMDFGMLLGGGGGGGGGGGSMPCAPTRRGTQSLPDTRTLDRQRVLTIMAERSSGNRD</sequence>